<feature type="compositionally biased region" description="Basic and acidic residues" evidence="1">
    <location>
        <begin position="413"/>
        <end position="427"/>
    </location>
</feature>
<organism evidence="2 3">
    <name type="scientific">Dyadobacter sediminis</name>
    <dbReference type="NCBI Taxonomy" id="1493691"/>
    <lineage>
        <taxon>Bacteria</taxon>
        <taxon>Pseudomonadati</taxon>
        <taxon>Bacteroidota</taxon>
        <taxon>Cytophagia</taxon>
        <taxon>Cytophagales</taxon>
        <taxon>Spirosomataceae</taxon>
        <taxon>Dyadobacter</taxon>
    </lineage>
</organism>
<keyword evidence="3" id="KW-1185">Reference proteome</keyword>
<protein>
    <submittedName>
        <fullName evidence="2">Uncharacterized protein</fullName>
    </submittedName>
</protein>
<dbReference type="OrthoDB" id="1488184at2"/>
<sequence length="614" mass="71060">MKQTHKIQKQSLLLSFTNEAEALSWNRSASEFNQMNIVPMLDRLFDQYAGKEEYFEIDKLEINIGSVTKESFLPELEKALERKLSSIFQGRPIIETYPETVQTQRHFSRAIKNRNSEAASHADGAESSHWTDTFSYFLDYGILPWNSRVQTIKLLQKQMTVVISRNGPEKLHGLRQQLLNRPARKRLYNQFTADFNSQVLCGLFVSEYKLLSKLYNELTAILTKDIQNEVIESKLRNKNDRYEIVKWMSLKASSKPDVWPLEYIDFFVTTVFRKDPQQAHELLNSAVQLSKHRRNTVTLLIKKYLKNKEFGRSSNFKSREKSRLNKGNKTAETSLGLTSESENREEGKKGLRRKEEEIKGKVGGREEGKMEEGMEEMGGRERSERISLETEGALQSLDEEKGNWSSFLNGTEPETRGRGQDERLRSDGEKAGKFTTRQFEESEFLAKPDFYYASHSGVLLAWPYLSTLFRILGFTKNSGFKNERSQHRAVHLLAYMATGKAQSEEPKLLIAKLLCGMPLHMPVAKNPRLKKKEKKEVNLMLENLIANWAILKNTSVQGLRSSFFAREGKLNRENGLWKIIVEQKSFDMLLDHLPYPISIIKLPWMDEMLKVDWM</sequence>
<gene>
    <name evidence="2" type="ORF">FEM55_04755</name>
</gene>
<evidence type="ECO:0000256" key="1">
    <source>
        <dbReference type="SAM" id="MobiDB-lite"/>
    </source>
</evidence>
<reference evidence="2 3" key="1">
    <citation type="submission" date="2019-05" db="EMBL/GenBank/DDBJ databases">
        <authorList>
            <person name="Qu J.-H."/>
        </authorList>
    </citation>
    <scope>NUCLEOTIDE SEQUENCE [LARGE SCALE GENOMIC DNA]</scope>
    <source>
        <strain evidence="2 3">Z12</strain>
    </source>
</reference>
<name>A0A5R9KJQ0_9BACT</name>
<dbReference type="Pfam" id="PF19268">
    <property type="entry name" value="CIS_TMP"/>
    <property type="match status" value="1"/>
</dbReference>
<feature type="compositionally biased region" description="Polar residues" evidence="1">
    <location>
        <begin position="325"/>
        <end position="340"/>
    </location>
</feature>
<dbReference type="EMBL" id="VCEI01000011">
    <property type="protein sequence ID" value="TLU96447.1"/>
    <property type="molecule type" value="Genomic_DNA"/>
</dbReference>
<feature type="region of interest" description="Disordered" evidence="1">
    <location>
        <begin position="403"/>
        <end position="427"/>
    </location>
</feature>
<evidence type="ECO:0000313" key="3">
    <source>
        <dbReference type="Proteomes" id="UP000309788"/>
    </source>
</evidence>
<comment type="caution">
    <text evidence="2">The sequence shown here is derived from an EMBL/GenBank/DDBJ whole genome shotgun (WGS) entry which is preliminary data.</text>
</comment>
<dbReference type="InterPro" id="IPR045538">
    <property type="entry name" value="CIS_TMP"/>
</dbReference>
<evidence type="ECO:0000313" key="2">
    <source>
        <dbReference type="EMBL" id="TLU96447.1"/>
    </source>
</evidence>
<dbReference type="RefSeq" id="WP_138280141.1">
    <property type="nucleotide sequence ID" value="NZ_BMGE01000001.1"/>
</dbReference>
<dbReference type="Proteomes" id="UP000309788">
    <property type="component" value="Unassembled WGS sequence"/>
</dbReference>
<feature type="compositionally biased region" description="Basic and acidic residues" evidence="1">
    <location>
        <begin position="341"/>
        <end position="386"/>
    </location>
</feature>
<proteinExistence type="predicted"/>
<feature type="region of interest" description="Disordered" evidence="1">
    <location>
        <begin position="315"/>
        <end position="386"/>
    </location>
</feature>
<dbReference type="AlphaFoldDB" id="A0A5R9KJQ0"/>
<accession>A0A5R9KJQ0</accession>